<dbReference type="Pfam" id="PF00710">
    <property type="entry name" value="Asparaginase"/>
    <property type="match status" value="1"/>
</dbReference>
<dbReference type="InterPro" id="IPR037152">
    <property type="entry name" value="L-asparaginase_N_sf"/>
</dbReference>
<feature type="binding site" evidence="2">
    <location>
        <position position="57"/>
    </location>
    <ligand>
        <name>substrate</name>
    </ligand>
</feature>
<dbReference type="AlphaFoldDB" id="A0A066UBH8"/>
<evidence type="ECO:0000256" key="1">
    <source>
        <dbReference type="PIRSR" id="PIRSR001220-1"/>
    </source>
</evidence>
<proteinExistence type="predicted"/>
<feature type="domain" description="L-asparaginase N-terminal" evidence="3">
    <location>
        <begin position="7"/>
        <end position="178"/>
    </location>
</feature>
<sequence length="320" mass="34527">MTDITHIIYAGGTFGSHGTPLSPLPADVFLPTLKLTLSERLPNITTDILPNALIKDSSTLTPADFVTLYGTILKAYDEGARRFVLITGTDSLSFLAAFLANAFEGSDISLVITGSMQPLFIAESPSHTINDDSDAWVNLRDAIIATTEHKGMAVQFYHKLMNAKDTQKINSQHHDAFVGELASKQNTDQTECFDAKDALGNLPILTDNAKNTQITAIYCLPNDVANLEHQLSQLSVHTRAVILIGFGAGNVPSSDKLITELQRLLAKQIPVICTTMCTFGGTSADYAAGAWQYQYGVCSSSLGIAGIYGQTLWQILQPNS</sequence>
<dbReference type="SMART" id="SM00870">
    <property type="entry name" value="Asparaginase"/>
    <property type="match status" value="1"/>
</dbReference>
<protein>
    <submittedName>
        <fullName evidence="5">Putative L-asparaginase</fullName>
    </submittedName>
</protein>
<dbReference type="PROSITE" id="PS51732">
    <property type="entry name" value="ASN_GLN_ASE_3"/>
    <property type="match status" value="1"/>
</dbReference>
<dbReference type="PIRSF" id="PIRSF500176">
    <property type="entry name" value="L_ASNase"/>
    <property type="match status" value="1"/>
</dbReference>
<evidence type="ECO:0000259" key="4">
    <source>
        <dbReference type="Pfam" id="PF17763"/>
    </source>
</evidence>
<dbReference type="Gene3D" id="3.40.50.40">
    <property type="match status" value="1"/>
</dbReference>
<dbReference type="PIRSF" id="PIRSF001220">
    <property type="entry name" value="L-ASNase_gatD"/>
    <property type="match status" value="1"/>
</dbReference>
<dbReference type="InterPro" id="IPR027474">
    <property type="entry name" value="L-asparaginase_N"/>
</dbReference>
<dbReference type="PANTHER" id="PTHR11707">
    <property type="entry name" value="L-ASPARAGINASE"/>
    <property type="match status" value="1"/>
</dbReference>
<dbReference type="Gene3D" id="3.40.50.1170">
    <property type="entry name" value="L-asparaginase, N-terminal domain"/>
    <property type="match status" value="1"/>
</dbReference>
<accession>A0A066UBH8</accession>
<dbReference type="EMBL" id="AOMT01000036">
    <property type="protein sequence ID" value="KDN24480.1"/>
    <property type="molecule type" value="Genomic_DNA"/>
</dbReference>
<dbReference type="Pfam" id="PF17763">
    <property type="entry name" value="Asparaginase_C"/>
    <property type="match status" value="1"/>
</dbReference>
<evidence type="ECO:0000259" key="3">
    <source>
        <dbReference type="Pfam" id="PF00710"/>
    </source>
</evidence>
<dbReference type="RefSeq" id="WP_036366832.1">
    <property type="nucleotide sequence ID" value="NZ_AOMT01000036.1"/>
</dbReference>
<dbReference type="InterPro" id="IPR040919">
    <property type="entry name" value="Asparaginase_C"/>
</dbReference>
<feature type="active site" description="O-isoaspartyl threonine intermediate" evidence="1">
    <location>
        <position position="13"/>
    </location>
</feature>
<keyword evidence="6" id="KW-1185">Reference proteome</keyword>
<feature type="binding site" evidence="2">
    <location>
        <begin position="89"/>
        <end position="90"/>
    </location>
    <ligand>
        <name>substrate</name>
    </ligand>
</feature>
<dbReference type="SUPFAM" id="SSF53774">
    <property type="entry name" value="Glutaminase/Asparaginase"/>
    <property type="match status" value="1"/>
</dbReference>
<organism evidence="5 6">
    <name type="scientific">Moraxella bovoculi 237</name>
    <dbReference type="NCBI Taxonomy" id="743974"/>
    <lineage>
        <taxon>Bacteria</taxon>
        <taxon>Pseudomonadati</taxon>
        <taxon>Pseudomonadota</taxon>
        <taxon>Gammaproteobacteria</taxon>
        <taxon>Moraxellales</taxon>
        <taxon>Moraxellaceae</taxon>
        <taxon>Moraxella</taxon>
    </lineage>
</organism>
<dbReference type="OrthoDB" id="9788068at2"/>
<dbReference type="InterPro" id="IPR006034">
    <property type="entry name" value="Asparaginase/glutaminase-like"/>
</dbReference>
<dbReference type="PANTHER" id="PTHR11707:SF28">
    <property type="entry name" value="60 KDA LYSOPHOSPHOLIPASE"/>
    <property type="match status" value="1"/>
</dbReference>
<evidence type="ECO:0000313" key="5">
    <source>
        <dbReference type="EMBL" id="KDN24480.1"/>
    </source>
</evidence>
<dbReference type="InterPro" id="IPR036152">
    <property type="entry name" value="Asp/glu_Ase-like_sf"/>
</dbReference>
<reference evidence="5 6" key="1">
    <citation type="journal article" date="2014" name="Genome Announc.">
        <title>Draft Genome Sequence of Moraxella bovoculi Strain 237T (ATCC BAA-1259T) Isolated from a Calf with Infectious Bovine Keratoconjunctivitis.</title>
        <authorList>
            <person name="Calcutt M.J."/>
            <person name="Foecking M.F."/>
            <person name="Martin N.T."/>
            <person name="Mhlanga-Mutangadura T."/>
            <person name="Reilly T.J."/>
        </authorList>
    </citation>
    <scope>NUCLEOTIDE SEQUENCE [LARGE SCALE GENOMIC DNA]</scope>
    <source>
        <strain evidence="5 6">237</strain>
    </source>
</reference>
<evidence type="ECO:0000313" key="6">
    <source>
        <dbReference type="Proteomes" id="UP000035860"/>
    </source>
</evidence>
<gene>
    <name evidence="5" type="ORF">MBO_08913</name>
</gene>
<feature type="domain" description="Asparaginase/glutaminase C-terminal" evidence="4">
    <location>
        <begin position="236"/>
        <end position="300"/>
    </location>
</feature>
<name>A0A066UBH8_9GAMM</name>
<dbReference type="InterPro" id="IPR027473">
    <property type="entry name" value="L-asparaginase_C"/>
</dbReference>
<comment type="caution">
    <text evidence="5">The sequence shown here is derived from an EMBL/GenBank/DDBJ whole genome shotgun (WGS) entry which is preliminary data.</text>
</comment>
<dbReference type="GO" id="GO:0004067">
    <property type="term" value="F:asparaginase activity"/>
    <property type="evidence" value="ECO:0007669"/>
    <property type="project" value="UniProtKB-UniRule"/>
</dbReference>
<dbReference type="Proteomes" id="UP000035860">
    <property type="component" value="Unassembled WGS sequence"/>
</dbReference>
<dbReference type="eggNOG" id="COG0252">
    <property type="taxonomic scope" value="Bacteria"/>
</dbReference>
<evidence type="ECO:0000256" key="2">
    <source>
        <dbReference type="PIRSR" id="PIRSR001220-2"/>
    </source>
</evidence>